<dbReference type="KEGG" id="mre:K649_05815"/>
<dbReference type="SUPFAM" id="SSF53300">
    <property type="entry name" value="vWA-like"/>
    <property type="match status" value="1"/>
</dbReference>
<reference evidence="3 5" key="3">
    <citation type="submission" date="2013-04" db="EMBL/GenBank/DDBJ databases">
        <authorList>
            <person name="Chin J."/>
            <person name="Alexander D.H."/>
            <person name="Marks P."/>
            <person name="Korlach J."/>
            <person name="Clum A."/>
            <person name="Copeland A."/>
        </authorList>
    </citation>
    <scope>NUCLEOTIDE SEQUENCE [LARGE SCALE GENOMIC DNA]</scope>
    <source>
        <strain evidence="5">ATCC 35948 / DSM 1279 / VKM B-1258 / 21</strain>
        <strain evidence="3">DSM 1279</strain>
    </source>
</reference>
<dbReference type="PATRIC" id="fig|504728.9.peg.1197"/>
<dbReference type="EMBL" id="CP001743">
    <property type="protein sequence ID" value="ADD27995.1"/>
    <property type="molecule type" value="Genomic_DNA"/>
</dbReference>
<dbReference type="Proteomes" id="UP000006655">
    <property type="component" value="Chromosome"/>
</dbReference>
<dbReference type="Gene3D" id="3.40.50.410">
    <property type="entry name" value="von Willebrand factor, type A domain"/>
    <property type="match status" value="1"/>
</dbReference>
<dbReference type="KEGG" id="mrb:Mrub_1232"/>
<organism evidence="3 5">
    <name type="scientific">Meiothermus ruber (strain ATCC 35948 / DSM 1279 / VKM B-1258 / 21)</name>
    <name type="common">Thermus ruber</name>
    <dbReference type="NCBI Taxonomy" id="504728"/>
    <lineage>
        <taxon>Bacteria</taxon>
        <taxon>Thermotogati</taxon>
        <taxon>Deinococcota</taxon>
        <taxon>Deinococci</taxon>
        <taxon>Thermales</taxon>
        <taxon>Thermaceae</taxon>
        <taxon>Meiothermus</taxon>
    </lineage>
</organism>
<dbReference type="Proteomes" id="UP000013026">
    <property type="component" value="Chromosome"/>
</dbReference>
<dbReference type="eggNOG" id="COG2425">
    <property type="taxonomic scope" value="Bacteria"/>
</dbReference>
<dbReference type="GO" id="GO:0003723">
    <property type="term" value="F:RNA binding"/>
    <property type="evidence" value="ECO:0007669"/>
    <property type="project" value="InterPro"/>
</dbReference>
<evidence type="ECO:0000313" key="5">
    <source>
        <dbReference type="Proteomes" id="UP000013026"/>
    </source>
</evidence>
<dbReference type="EMBL" id="CP005385">
    <property type="protein sequence ID" value="AGK04465.1"/>
    <property type="molecule type" value="Genomic_DNA"/>
</dbReference>
<dbReference type="SUPFAM" id="SSF140864">
    <property type="entry name" value="TROVE domain-like"/>
    <property type="match status" value="1"/>
</dbReference>
<dbReference type="CDD" id="cd00198">
    <property type="entry name" value="vWFA"/>
    <property type="match status" value="1"/>
</dbReference>
<keyword evidence="4" id="KW-1185">Reference proteome</keyword>
<dbReference type="InterPro" id="IPR036465">
    <property type="entry name" value="vWFA_dom_sf"/>
</dbReference>
<dbReference type="InterPro" id="IPR008858">
    <property type="entry name" value="TROVE_dom"/>
</dbReference>
<dbReference type="RefSeq" id="WP_013013514.1">
    <property type="nucleotide sequence ID" value="NC_013946.1"/>
</dbReference>
<reference evidence="2 4" key="1">
    <citation type="journal article" date="2010" name="Stand. Genomic Sci.">
        <title>Complete genome sequence of Meiothermus ruber type strain (21).</title>
        <authorList>
            <person name="Tindall B.J."/>
            <person name="Sikorski J."/>
            <person name="Lucas S."/>
            <person name="Goltsman E."/>
            <person name="Copeland A."/>
            <person name="Glavina Del Rio T."/>
            <person name="Nolan M."/>
            <person name="Tice H."/>
            <person name="Cheng J.F."/>
            <person name="Han C."/>
            <person name="Pitluck S."/>
            <person name="Liolios K."/>
            <person name="Ivanova N."/>
            <person name="Mavromatis K."/>
            <person name="Ovchinnikova G."/>
            <person name="Pati A."/>
            <person name="Fahnrich R."/>
            <person name="Goodwin L."/>
            <person name="Chen A."/>
            <person name="Palaniappan K."/>
            <person name="Land M."/>
            <person name="Hauser L."/>
            <person name="Chang Y.J."/>
            <person name="Jeffries C.D."/>
            <person name="Rohde M."/>
            <person name="Goker M."/>
            <person name="Woyke T."/>
            <person name="Bristow J."/>
            <person name="Eisen J.A."/>
            <person name="Markowitz V."/>
            <person name="Hugenholtz P."/>
            <person name="Kyrpides N.C."/>
            <person name="Klenk H.P."/>
            <person name="Lapidus A."/>
        </authorList>
    </citation>
    <scope>NUCLEOTIDE SEQUENCE [LARGE SCALE GENOMIC DNA]</scope>
    <source>
        <strain evidence="4">ATCC 35948 / DSM 1279 / VKM B-1258 / 21</strain>
        <strain evidence="2">DSM 1279</strain>
    </source>
</reference>
<evidence type="ECO:0000313" key="3">
    <source>
        <dbReference type="EMBL" id="AGK04465.1"/>
    </source>
</evidence>
<dbReference type="Pfam" id="PF05731">
    <property type="entry name" value="TROVE"/>
    <property type="match status" value="1"/>
</dbReference>
<evidence type="ECO:0000313" key="4">
    <source>
        <dbReference type="Proteomes" id="UP000006655"/>
    </source>
</evidence>
<name>D3PRB2_MEIRD</name>
<dbReference type="OrthoDB" id="30417at2"/>
<evidence type="ECO:0000259" key="1">
    <source>
        <dbReference type="PROSITE" id="PS50988"/>
    </source>
</evidence>
<accession>D3PRB2</accession>
<dbReference type="InterPro" id="IPR037214">
    <property type="entry name" value="TROVE_dom_sf"/>
</dbReference>
<gene>
    <name evidence="2" type="ordered locus">Mrub_1232</name>
    <name evidence="3" type="ORF">K649_05815</name>
</gene>
<feature type="domain" description="TROVE" evidence="1">
    <location>
        <begin position="4"/>
        <end position="343"/>
    </location>
</feature>
<dbReference type="PROSITE" id="PS50988">
    <property type="entry name" value="TROVE"/>
    <property type="match status" value="1"/>
</dbReference>
<dbReference type="STRING" id="504728.K649_05815"/>
<dbReference type="AlphaFoldDB" id="D3PRB2"/>
<sequence length="489" mass="53738">MSLTFTYEGGLALVPTAHAEFLALALNWLPGNTFYEGETERQRRYLHLSSSLLLHDPAFVADLAAYSRQILGLRTVGAYLVGTLFLAGSEVSQGLGYPGEARSLAFRAARAVWRRGDEHLQTLGHLAHLKLPLPKGLRKAVKAHLEALPPRQLLKYKQVSPTALSEGFSQRDAIRLVHPRPRTQESEAVFRYLLGRAGPMEIALVERMRQEAPTWEALLSAQGSTPEVWRGALPRMKALALVRNLRNCLEAGLSIEELLPNAERVDVRDLFPHQLFRAYQEVSPALPLLDRLFHRMVEARPPMKDTLVLLDVSGSMCGTPLAQAAPLAVALALKGGIIVPFDSVVRPAVLPGESPIQTVEELLRLGGGGTCLGQAVDYAAYQAAEEGYRRLVVITDEQAHDDALLALRRFLKGGTRRQAHVINLVGYAPSVVSPHPRLHRHAGFNPRLLDFLPLVEGGGEAVRGFLERWEREAGLEGKALEAVSGEEED</sequence>
<reference evidence="3" key="2">
    <citation type="submission" date="2013-04" db="EMBL/GenBank/DDBJ databases">
        <title>Non-Hybrid, Finished Microbial Genome Assemblies from Long-Read SMRT Sequencing Data.</title>
        <authorList>
            <person name="Klammer A."/>
            <person name="Drake J."/>
            <person name="Heiner C."/>
            <person name="Clum A."/>
            <person name="Copeland A."/>
            <person name="Huddleston J."/>
            <person name="Eichler E."/>
            <person name="Turner S.W."/>
        </authorList>
    </citation>
    <scope>NUCLEOTIDE SEQUENCE</scope>
    <source>
        <strain evidence="3">DSM 1279</strain>
    </source>
</reference>
<proteinExistence type="predicted"/>
<evidence type="ECO:0000313" key="2">
    <source>
        <dbReference type="EMBL" id="ADD27995.1"/>
    </source>
</evidence>
<protein>
    <recommendedName>
        <fullName evidence="1">TROVE domain-containing protein</fullName>
    </recommendedName>
</protein>